<sequence length="117" mass="12825">MPDKIIQLESRDPARFGDVRLIAECSFESDRGQFIGGVFHNPNTGELWCGTEPGGTRPCSWENVHTTADLDGPHTVEAGIAVVLSWEGKTINGETYLTRARRIVESFDPPLERAGVA</sequence>
<dbReference type="RefSeq" id="WP_147129599.1">
    <property type="nucleotide sequence ID" value="NZ_BJXA01000009.1"/>
</dbReference>
<gene>
    <name evidence="1" type="ORF">NN4_19800</name>
</gene>
<evidence type="ECO:0000313" key="1">
    <source>
        <dbReference type="EMBL" id="GEM37461.1"/>
    </source>
</evidence>
<proteinExistence type="predicted"/>
<name>A0A511MAD2_9NOCA</name>
<dbReference type="Proteomes" id="UP000321424">
    <property type="component" value="Unassembled WGS sequence"/>
</dbReference>
<comment type="caution">
    <text evidence="1">The sequence shown here is derived from an EMBL/GenBank/DDBJ whole genome shotgun (WGS) entry which is preliminary data.</text>
</comment>
<reference evidence="1 2" key="1">
    <citation type="submission" date="2019-07" db="EMBL/GenBank/DDBJ databases">
        <title>Whole genome shotgun sequence of Nocardia ninae NBRC 108245.</title>
        <authorList>
            <person name="Hosoyama A."/>
            <person name="Uohara A."/>
            <person name="Ohji S."/>
            <person name="Ichikawa N."/>
        </authorList>
    </citation>
    <scope>NUCLEOTIDE SEQUENCE [LARGE SCALE GENOMIC DNA]</scope>
    <source>
        <strain evidence="1 2">NBRC 108245</strain>
    </source>
</reference>
<keyword evidence="2" id="KW-1185">Reference proteome</keyword>
<protein>
    <submittedName>
        <fullName evidence="1">Uncharacterized protein</fullName>
    </submittedName>
</protein>
<dbReference type="AlphaFoldDB" id="A0A511MAD2"/>
<evidence type="ECO:0000313" key="2">
    <source>
        <dbReference type="Proteomes" id="UP000321424"/>
    </source>
</evidence>
<accession>A0A511MAD2</accession>
<dbReference type="EMBL" id="BJXA01000009">
    <property type="protein sequence ID" value="GEM37461.1"/>
    <property type="molecule type" value="Genomic_DNA"/>
</dbReference>
<organism evidence="1 2">
    <name type="scientific">Nocardia ninae NBRC 108245</name>
    <dbReference type="NCBI Taxonomy" id="1210091"/>
    <lineage>
        <taxon>Bacteria</taxon>
        <taxon>Bacillati</taxon>
        <taxon>Actinomycetota</taxon>
        <taxon>Actinomycetes</taxon>
        <taxon>Mycobacteriales</taxon>
        <taxon>Nocardiaceae</taxon>
        <taxon>Nocardia</taxon>
    </lineage>
</organism>